<organism evidence="1">
    <name type="scientific">virus sp. ct5rm7</name>
    <dbReference type="NCBI Taxonomy" id="2827298"/>
    <lineage>
        <taxon>Viruses</taxon>
    </lineage>
</organism>
<name>A0A8S5RGM5_9VIRU</name>
<dbReference type="EMBL" id="BK059103">
    <property type="protein sequence ID" value="DAE30233.1"/>
    <property type="molecule type" value="Genomic_DNA"/>
</dbReference>
<protein>
    <submittedName>
        <fullName evidence="1">Uncharacterized protein</fullName>
    </submittedName>
</protein>
<reference evidence="1" key="1">
    <citation type="journal article" date="2021" name="Proc. Natl. Acad. Sci. U.S.A.">
        <title>A Catalog of Tens of Thousands of Viruses from Human Metagenomes Reveals Hidden Associations with Chronic Diseases.</title>
        <authorList>
            <person name="Tisza M.J."/>
            <person name="Buck C.B."/>
        </authorList>
    </citation>
    <scope>NUCLEOTIDE SEQUENCE</scope>
    <source>
        <strain evidence="1">Ct5rm7</strain>
    </source>
</reference>
<accession>A0A8S5RGM5</accession>
<proteinExistence type="predicted"/>
<evidence type="ECO:0000313" key="1">
    <source>
        <dbReference type="EMBL" id="DAE30233.1"/>
    </source>
</evidence>
<sequence length="103" mass="11572">MNSKTTEIMQSTRKSADATTRTVFRKYPDGQVITLFPDIPWSGRRGGVTSYMHLGQHGAADYSHVVATTKPATEKEYAGLLDELRLTGYENIKIVKRAKIERL</sequence>